<dbReference type="InParanoid" id="A0A0C3CDQ1"/>
<evidence type="ECO:0000256" key="2">
    <source>
        <dbReference type="ARBA" id="ARBA00035112"/>
    </source>
</evidence>
<evidence type="ECO:0000256" key="3">
    <source>
        <dbReference type="SAM" id="Phobius"/>
    </source>
</evidence>
<proteinExistence type="inferred from homology"/>
<feature type="transmembrane region" description="Helical" evidence="3">
    <location>
        <begin position="52"/>
        <end position="71"/>
    </location>
</feature>
<evidence type="ECO:0000256" key="1">
    <source>
        <dbReference type="ARBA" id="ARBA00004685"/>
    </source>
</evidence>
<keyword evidence="3" id="KW-1133">Transmembrane helix</keyword>
<keyword evidence="3" id="KW-0812">Transmembrane</keyword>
<keyword evidence="3" id="KW-0472">Membrane</keyword>
<gene>
    <name evidence="4" type="ORF">OIDMADRAFT_130528</name>
</gene>
<dbReference type="PANTHER" id="PTHR33365">
    <property type="entry name" value="YALI0B05434P"/>
    <property type="match status" value="1"/>
</dbReference>
<organism evidence="4 5">
    <name type="scientific">Oidiodendron maius (strain Zn)</name>
    <dbReference type="NCBI Taxonomy" id="913774"/>
    <lineage>
        <taxon>Eukaryota</taxon>
        <taxon>Fungi</taxon>
        <taxon>Dikarya</taxon>
        <taxon>Ascomycota</taxon>
        <taxon>Pezizomycotina</taxon>
        <taxon>Leotiomycetes</taxon>
        <taxon>Leotiomycetes incertae sedis</taxon>
        <taxon>Myxotrichaceae</taxon>
        <taxon>Oidiodendron</taxon>
    </lineage>
</organism>
<reference evidence="4 5" key="1">
    <citation type="submission" date="2014-04" db="EMBL/GenBank/DDBJ databases">
        <authorList>
            <consortium name="DOE Joint Genome Institute"/>
            <person name="Kuo A."/>
            <person name="Martino E."/>
            <person name="Perotto S."/>
            <person name="Kohler A."/>
            <person name="Nagy L.G."/>
            <person name="Floudas D."/>
            <person name="Copeland A."/>
            <person name="Barry K.W."/>
            <person name="Cichocki N."/>
            <person name="Veneault-Fourrey C."/>
            <person name="LaButti K."/>
            <person name="Lindquist E.A."/>
            <person name="Lipzen A."/>
            <person name="Lundell T."/>
            <person name="Morin E."/>
            <person name="Murat C."/>
            <person name="Sun H."/>
            <person name="Tunlid A."/>
            <person name="Henrissat B."/>
            <person name="Grigoriev I.V."/>
            <person name="Hibbett D.S."/>
            <person name="Martin F."/>
            <person name="Nordberg H.P."/>
            <person name="Cantor M.N."/>
            <person name="Hua S.X."/>
        </authorList>
    </citation>
    <scope>NUCLEOTIDE SEQUENCE [LARGE SCALE GENOMIC DNA]</scope>
    <source>
        <strain evidence="4 5">Zn</strain>
    </source>
</reference>
<dbReference type="STRING" id="913774.A0A0C3CDQ1"/>
<keyword evidence="5" id="KW-1185">Reference proteome</keyword>
<dbReference type="GO" id="GO:0043386">
    <property type="term" value="P:mycotoxin biosynthetic process"/>
    <property type="evidence" value="ECO:0007669"/>
    <property type="project" value="InterPro"/>
</dbReference>
<dbReference type="Proteomes" id="UP000054321">
    <property type="component" value="Unassembled WGS sequence"/>
</dbReference>
<dbReference type="HOGENOM" id="CLU_042941_2_0_1"/>
<dbReference type="InterPro" id="IPR021765">
    <property type="entry name" value="UstYa-like"/>
</dbReference>
<comment type="similarity">
    <text evidence="2">Belongs to the ustYa family.</text>
</comment>
<comment type="pathway">
    <text evidence="1">Mycotoxin biosynthesis.</text>
</comment>
<dbReference type="Pfam" id="PF11807">
    <property type="entry name" value="UstYa"/>
    <property type="match status" value="1"/>
</dbReference>
<protein>
    <submittedName>
        <fullName evidence="4">Uncharacterized protein</fullName>
    </submittedName>
</protein>
<dbReference type="EMBL" id="KN832882">
    <property type="protein sequence ID" value="KIM97063.1"/>
    <property type="molecule type" value="Genomic_DNA"/>
</dbReference>
<dbReference type="AlphaFoldDB" id="A0A0C3CDQ1"/>
<evidence type="ECO:0000313" key="4">
    <source>
        <dbReference type="EMBL" id="KIM97063.1"/>
    </source>
</evidence>
<reference evidence="5" key="2">
    <citation type="submission" date="2015-01" db="EMBL/GenBank/DDBJ databases">
        <title>Evolutionary Origins and Diversification of the Mycorrhizal Mutualists.</title>
        <authorList>
            <consortium name="DOE Joint Genome Institute"/>
            <consortium name="Mycorrhizal Genomics Consortium"/>
            <person name="Kohler A."/>
            <person name="Kuo A."/>
            <person name="Nagy L.G."/>
            <person name="Floudas D."/>
            <person name="Copeland A."/>
            <person name="Barry K.W."/>
            <person name="Cichocki N."/>
            <person name="Veneault-Fourrey C."/>
            <person name="LaButti K."/>
            <person name="Lindquist E.A."/>
            <person name="Lipzen A."/>
            <person name="Lundell T."/>
            <person name="Morin E."/>
            <person name="Murat C."/>
            <person name="Riley R."/>
            <person name="Ohm R."/>
            <person name="Sun H."/>
            <person name="Tunlid A."/>
            <person name="Henrissat B."/>
            <person name="Grigoriev I.V."/>
            <person name="Hibbett D.S."/>
            <person name="Martin F."/>
        </authorList>
    </citation>
    <scope>NUCLEOTIDE SEQUENCE [LARGE SCALE GENOMIC DNA]</scope>
    <source>
        <strain evidence="5">Zn</strain>
    </source>
</reference>
<dbReference type="PANTHER" id="PTHR33365:SF4">
    <property type="entry name" value="CYCLOCHLOROTINE BIOSYNTHESIS PROTEIN O"/>
    <property type="match status" value="1"/>
</dbReference>
<name>A0A0C3CDQ1_OIDMZ</name>
<dbReference type="OrthoDB" id="3687641at2759"/>
<evidence type="ECO:0000313" key="5">
    <source>
        <dbReference type="Proteomes" id="UP000054321"/>
    </source>
</evidence>
<accession>A0A0C3CDQ1</accession>
<sequence length="265" mass="30768">MIPIYFKRNIQYFPIHQEEKIEVSEATQSRNVASSATIKVDEKTFLCSLKSLLWISWSVILCLILSNLYTWKRLYYKTDISVFSPASSVVQYKYIVPTSGIRDEISPYQGPPSESNNQLWEDLYSFGISRIPMSDAVQLANKTVPITDDPGHYVVTLEVFHQLHCLNMLRQQIWSSVTNPKENVTMSIHIDHCIDSIRQTLMCASDITPMPYAWYLEWQVNFPVFNTLHTCRDFDAIREWALERQSFTFDTTIHEKDPLGDNIIV</sequence>